<feature type="compositionally biased region" description="Basic and acidic residues" evidence="6">
    <location>
        <begin position="66"/>
        <end position="103"/>
    </location>
</feature>
<feature type="region of interest" description="Disordered" evidence="6">
    <location>
        <begin position="428"/>
        <end position="463"/>
    </location>
</feature>
<evidence type="ECO:0000313" key="9">
    <source>
        <dbReference type="Proteomes" id="UP001176961"/>
    </source>
</evidence>
<feature type="compositionally biased region" description="Basic residues" evidence="6">
    <location>
        <begin position="440"/>
        <end position="456"/>
    </location>
</feature>
<dbReference type="Gene3D" id="3.30.70.330">
    <property type="match status" value="2"/>
</dbReference>
<keyword evidence="3 5" id="KW-0694">RNA-binding</keyword>
<name>A0AA36H3X4_CYLNA</name>
<dbReference type="InterPro" id="IPR012677">
    <property type="entry name" value="Nucleotide-bd_a/b_plait_sf"/>
</dbReference>
<protein>
    <recommendedName>
        <fullName evidence="7">RRM domain-containing protein</fullName>
    </recommendedName>
</protein>
<evidence type="ECO:0000256" key="4">
    <source>
        <dbReference type="ARBA" id="ARBA00023242"/>
    </source>
</evidence>
<feature type="domain" description="RRM" evidence="7">
    <location>
        <begin position="211"/>
        <end position="305"/>
    </location>
</feature>
<comment type="similarity">
    <text evidence="2">Belongs to the RRM RBM34 family.</text>
</comment>
<dbReference type="GO" id="GO:0000463">
    <property type="term" value="P:maturation of LSU-rRNA from tricistronic rRNA transcript (SSU-rRNA, 5.8S rRNA, LSU-rRNA)"/>
    <property type="evidence" value="ECO:0007669"/>
    <property type="project" value="TreeGrafter"/>
</dbReference>
<evidence type="ECO:0000256" key="6">
    <source>
        <dbReference type="SAM" id="MobiDB-lite"/>
    </source>
</evidence>
<dbReference type="GO" id="GO:0005730">
    <property type="term" value="C:nucleolus"/>
    <property type="evidence" value="ECO:0007669"/>
    <property type="project" value="UniProtKB-SubCell"/>
</dbReference>
<feature type="region of interest" description="Disordered" evidence="6">
    <location>
        <begin position="1"/>
        <end position="120"/>
    </location>
</feature>
<dbReference type="InterPro" id="IPR035979">
    <property type="entry name" value="RBD_domain_sf"/>
</dbReference>
<accession>A0AA36H3X4</accession>
<feature type="domain" description="RRM" evidence="7">
    <location>
        <begin position="313"/>
        <end position="391"/>
    </location>
</feature>
<dbReference type="PANTHER" id="PTHR23236">
    <property type="entry name" value="EUKARYOTIC TRANSLATION INITIATION FACTOR 4B/4H"/>
    <property type="match status" value="1"/>
</dbReference>
<sequence>MHSTISDSEEGDFAETVHSLIQFSTSDEKKKKKKRKRDVASGDTDQSTAADLAPESDPSVASPTSESKKAKENGHELVEKTNHSKERRRENSANAHDVEGVEPKKKKKKKDAMASKVTTTEQQGYVVGSLSNLFGTSSASTSSLNGGEISIPKGETVIKPKSQPIVEEKSSLVEQSKHHKRIEESRTDRVKQRENRKKAREQRMTLDEKKRTLFVGNAPLSMDERACKKIFSQYGSIESVRMRSVMPNKQSISKRVAHIAHDFHEKQTSVNFYVKYKEEESVQKALAYNGTIVERHRIRVDTCMSKAEYDRKLTVFVGNLPLDANEDELAELFEENVGGVSFARCVKDQAIGMGKGFAFVVFKSPSSVPLALGLTGLQFHKRELRITKVMKKAKVMKIQKAKRKSGGGAQDDQNLTKGQLLKINKFKFSTRKSNEDQRPVLKKKARKAIQRKKQGRQSKSLMQ</sequence>
<comment type="subcellular location">
    <subcellularLocation>
        <location evidence="1">Nucleus</location>
        <location evidence="1">Nucleolus</location>
    </subcellularLocation>
</comment>
<dbReference type="PANTHER" id="PTHR23236:SF25">
    <property type="entry name" value="RNA-BINDING PROTEIN 34"/>
    <property type="match status" value="1"/>
</dbReference>
<evidence type="ECO:0000256" key="5">
    <source>
        <dbReference type="PROSITE-ProRule" id="PRU00176"/>
    </source>
</evidence>
<evidence type="ECO:0000256" key="3">
    <source>
        <dbReference type="ARBA" id="ARBA00022884"/>
    </source>
</evidence>
<dbReference type="Proteomes" id="UP001176961">
    <property type="component" value="Unassembled WGS sequence"/>
</dbReference>
<comment type="caution">
    <text evidence="8">The sequence shown here is derived from an EMBL/GenBank/DDBJ whole genome shotgun (WGS) entry which is preliminary data.</text>
</comment>
<dbReference type="SMART" id="SM00360">
    <property type="entry name" value="RRM"/>
    <property type="match status" value="2"/>
</dbReference>
<dbReference type="EMBL" id="CATQJL010000305">
    <property type="protein sequence ID" value="CAJ0603568.1"/>
    <property type="molecule type" value="Genomic_DNA"/>
</dbReference>
<organism evidence="8 9">
    <name type="scientific">Cylicocyclus nassatus</name>
    <name type="common">Nematode worm</name>
    <dbReference type="NCBI Taxonomy" id="53992"/>
    <lineage>
        <taxon>Eukaryota</taxon>
        <taxon>Metazoa</taxon>
        <taxon>Ecdysozoa</taxon>
        <taxon>Nematoda</taxon>
        <taxon>Chromadorea</taxon>
        <taxon>Rhabditida</taxon>
        <taxon>Rhabditina</taxon>
        <taxon>Rhabditomorpha</taxon>
        <taxon>Strongyloidea</taxon>
        <taxon>Strongylidae</taxon>
        <taxon>Cylicocyclus</taxon>
    </lineage>
</organism>
<dbReference type="PROSITE" id="PS50102">
    <property type="entry name" value="RRM"/>
    <property type="match status" value="2"/>
</dbReference>
<keyword evidence="4" id="KW-0539">Nucleus</keyword>
<dbReference type="InterPro" id="IPR000504">
    <property type="entry name" value="RRM_dom"/>
</dbReference>
<gene>
    <name evidence="8" type="ORF">CYNAS_LOCUS15551</name>
</gene>
<dbReference type="AlphaFoldDB" id="A0AA36H3X4"/>
<dbReference type="GO" id="GO:0019843">
    <property type="term" value="F:rRNA binding"/>
    <property type="evidence" value="ECO:0007669"/>
    <property type="project" value="TreeGrafter"/>
</dbReference>
<reference evidence="8" key="1">
    <citation type="submission" date="2023-07" db="EMBL/GenBank/DDBJ databases">
        <authorList>
            <consortium name="CYATHOMIX"/>
        </authorList>
    </citation>
    <scope>NUCLEOTIDE SEQUENCE</scope>
    <source>
        <strain evidence="8">N/A</strain>
    </source>
</reference>
<evidence type="ECO:0000259" key="7">
    <source>
        <dbReference type="PROSITE" id="PS50102"/>
    </source>
</evidence>
<evidence type="ECO:0000256" key="2">
    <source>
        <dbReference type="ARBA" id="ARBA00007077"/>
    </source>
</evidence>
<proteinExistence type="inferred from homology"/>
<evidence type="ECO:0000256" key="1">
    <source>
        <dbReference type="ARBA" id="ARBA00004604"/>
    </source>
</evidence>
<keyword evidence="9" id="KW-1185">Reference proteome</keyword>
<feature type="compositionally biased region" description="Basic and acidic residues" evidence="6">
    <location>
        <begin position="181"/>
        <end position="193"/>
    </location>
</feature>
<dbReference type="CDD" id="cd12394">
    <property type="entry name" value="RRM1_RBM34"/>
    <property type="match status" value="1"/>
</dbReference>
<dbReference type="SUPFAM" id="SSF54928">
    <property type="entry name" value="RNA-binding domain, RBD"/>
    <property type="match status" value="2"/>
</dbReference>
<dbReference type="Pfam" id="PF00076">
    <property type="entry name" value="RRM_1"/>
    <property type="match status" value="1"/>
</dbReference>
<evidence type="ECO:0000313" key="8">
    <source>
        <dbReference type="EMBL" id="CAJ0603568.1"/>
    </source>
</evidence>
<feature type="region of interest" description="Disordered" evidence="6">
    <location>
        <begin position="165"/>
        <end position="203"/>
    </location>
</feature>